<keyword evidence="1" id="KW-0378">Hydrolase</keyword>
<proteinExistence type="predicted"/>
<accession>A0ACB8T9M9</accession>
<organism evidence="1 2">
    <name type="scientific">Artomyces pyxidatus</name>
    <dbReference type="NCBI Taxonomy" id="48021"/>
    <lineage>
        <taxon>Eukaryota</taxon>
        <taxon>Fungi</taxon>
        <taxon>Dikarya</taxon>
        <taxon>Basidiomycota</taxon>
        <taxon>Agaricomycotina</taxon>
        <taxon>Agaricomycetes</taxon>
        <taxon>Russulales</taxon>
        <taxon>Auriscalpiaceae</taxon>
        <taxon>Artomyces</taxon>
    </lineage>
</organism>
<keyword evidence="2" id="KW-1185">Reference proteome</keyword>
<comment type="caution">
    <text evidence="1">The sequence shown here is derived from an EMBL/GenBank/DDBJ whole genome shotgun (WGS) entry which is preliminary data.</text>
</comment>
<sequence>MESRSECQAVLANATVSDSQAAVAIVLTGWAPQRVGNRLQSQYFNIFLGEYNGGALWTDSNAVEDLHNLMLAAGSNTWSTLGDNSLIGRSANFPFTDWNLVLGGSNDDAQWIILALWKVADYKASQSLSNTPFMNAASTIYNIVAGQWDATCGGGVWWSTKHTYKNSITNELFLLTSAEGYLRTKEQSYLDNANKAWAWLSQSGLRNSNGLWNDGLDFNTCQNNGETTWTYNQGVIASGLGALYAINGDSSLLDAAEVTLDATIAQLTENGILKESCDDTSTSTCDSDQKIFKGIWTKHVQYYLTYADDPARTAKYAAFLGAQAAAVQQNAETAQGDIGSVWYSSSQGGATLTPSASTGGLEALIAAAQVRVLTSNTASMVAM</sequence>
<evidence type="ECO:0000313" key="1">
    <source>
        <dbReference type="EMBL" id="KAI0065524.1"/>
    </source>
</evidence>
<dbReference type="EMBL" id="MU277195">
    <property type="protein sequence ID" value="KAI0065524.1"/>
    <property type="molecule type" value="Genomic_DNA"/>
</dbReference>
<evidence type="ECO:0000313" key="2">
    <source>
        <dbReference type="Proteomes" id="UP000814140"/>
    </source>
</evidence>
<gene>
    <name evidence="1" type="ORF">BV25DRAFT_1798279</name>
</gene>
<reference evidence="1" key="2">
    <citation type="journal article" date="2022" name="New Phytol.">
        <title>Evolutionary transition to the ectomycorrhizal habit in the genomes of a hyperdiverse lineage of mushroom-forming fungi.</title>
        <authorList>
            <person name="Looney B."/>
            <person name="Miyauchi S."/>
            <person name="Morin E."/>
            <person name="Drula E."/>
            <person name="Courty P.E."/>
            <person name="Kohler A."/>
            <person name="Kuo A."/>
            <person name="LaButti K."/>
            <person name="Pangilinan J."/>
            <person name="Lipzen A."/>
            <person name="Riley R."/>
            <person name="Andreopoulos W."/>
            <person name="He G."/>
            <person name="Johnson J."/>
            <person name="Nolan M."/>
            <person name="Tritt A."/>
            <person name="Barry K.W."/>
            <person name="Grigoriev I.V."/>
            <person name="Nagy L.G."/>
            <person name="Hibbett D."/>
            <person name="Henrissat B."/>
            <person name="Matheny P.B."/>
            <person name="Labbe J."/>
            <person name="Martin F.M."/>
        </authorList>
    </citation>
    <scope>NUCLEOTIDE SEQUENCE</scope>
    <source>
        <strain evidence="1">HHB10654</strain>
    </source>
</reference>
<reference evidence="1" key="1">
    <citation type="submission" date="2021-03" db="EMBL/GenBank/DDBJ databases">
        <authorList>
            <consortium name="DOE Joint Genome Institute"/>
            <person name="Ahrendt S."/>
            <person name="Looney B.P."/>
            <person name="Miyauchi S."/>
            <person name="Morin E."/>
            <person name="Drula E."/>
            <person name="Courty P.E."/>
            <person name="Chicoki N."/>
            <person name="Fauchery L."/>
            <person name="Kohler A."/>
            <person name="Kuo A."/>
            <person name="Labutti K."/>
            <person name="Pangilinan J."/>
            <person name="Lipzen A."/>
            <person name="Riley R."/>
            <person name="Andreopoulos W."/>
            <person name="He G."/>
            <person name="Johnson J."/>
            <person name="Barry K.W."/>
            <person name="Grigoriev I.V."/>
            <person name="Nagy L."/>
            <person name="Hibbett D."/>
            <person name="Henrissat B."/>
            <person name="Matheny P.B."/>
            <person name="Labbe J."/>
            <person name="Martin F."/>
        </authorList>
    </citation>
    <scope>NUCLEOTIDE SEQUENCE</scope>
    <source>
        <strain evidence="1">HHB10654</strain>
    </source>
</reference>
<dbReference type="Proteomes" id="UP000814140">
    <property type="component" value="Unassembled WGS sequence"/>
</dbReference>
<name>A0ACB8T9M9_9AGAM</name>
<protein>
    <submittedName>
        <fullName evidence="1">Glycoside hydrolase family 76 protein</fullName>
    </submittedName>
</protein>